<comment type="similarity">
    <text evidence="3 6">Belongs to the FlgI family.</text>
</comment>
<keyword evidence="7" id="KW-0966">Cell projection</keyword>
<reference evidence="8" key="1">
    <citation type="submission" date="2011-06" db="EMBL/GenBank/DDBJ databases">
        <authorList>
            <consortium name="US DOE Joint Genome Institute (JGI-PGF)"/>
            <person name="Lucas S."/>
            <person name="Han J."/>
            <person name="Lapidus A."/>
            <person name="Cheng J.-F."/>
            <person name="Goodwin L."/>
            <person name="Pitluck S."/>
            <person name="Peters L."/>
            <person name="Land M.L."/>
            <person name="Hauser L."/>
            <person name="Vogl K."/>
            <person name="Liu Z."/>
            <person name="Overmann J."/>
            <person name="Frigaard N.-U."/>
            <person name="Bryant D.A."/>
            <person name="Woyke T.J."/>
        </authorList>
    </citation>
    <scope>NUCLEOTIDE SEQUENCE [LARGE SCALE GENOMIC DNA]</scope>
    <source>
        <strain evidence="8">970</strain>
    </source>
</reference>
<dbReference type="PANTHER" id="PTHR30381">
    <property type="entry name" value="FLAGELLAR P-RING PERIPLASMIC PROTEIN FLGI"/>
    <property type="match status" value="1"/>
</dbReference>
<dbReference type="OrthoDB" id="9786431at2"/>
<organism evidence="7 8">
    <name type="scientific">Thiorhodovibrio frisius</name>
    <dbReference type="NCBI Taxonomy" id="631362"/>
    <lineage>
        <taxon>Bacteria</taxon>
        <taxon>Pseudomonadati</taxon>
        <taxon>Pseudomonadota</taxon>
        <taxon>Gammaproteobacteria</taxon>
        <taxon>Chromatiales</taxon>
        <taxon>Chromatiaceae</taxon>
        <taxon>Thiorhodovibrio</taxon>
    </lineage>
</organism>
<keyword evidence="8" id="KW-1185">Reference proteome</keyword>
<dbReference type="PRINTS" id="PR01010">
    <property type="entry name" value="FLGPRINGFLGI"/>
</dbReference>
<comment type="subunit">
    <text evidence="6">The basal body constitutes a major portion of the flagellar organelle and consists of four rings (L,P,S, and M) mounted on a central rod.</text>
</comment>
<evidence type="ECO:0000256" key="3">
    <source>
        <dbReference type="ARBA" id="ARBA00008994"/>
    </source>
</evidence>
<evidence type="ECO:0000256" key="6">
    <source>
        <dbReference type="HAMAP-Rule" id="MF_00416"/>
    </source>
</evidence>
<feature type="chain" id="PRO_5009014089" description="Flagellar P-ring protein" evidence="6">
    <location>
        <begin position="27"/>
        <end position="382"/>
    </location>
</feature>
<feature type="signal peptide" evidence="6">
    <location>
        <begin position="1"/>
        <end position="26"/>
    </location>
</feature>
<dbReference type="GO" id="GO:0030288">
    <property type="term" value="C:outer membrane-bounded periplasmic space"/>
    <property type="evidence" value="ECO:0007669"/>
    <property type="project" value="InterPro"/>
</dbReference>
<accession>H8YZP9</accession>
<comment type="function">
    <text evidence="1 6">Assembles around the rod to form the L-ring and probably protects the motor/basal body from shearing forces during rotation.</text>
</comment>
<dbReference type="HOGENOM" id="CLU_045235_1_0_6"/>
<dbReference type="GO" id="GO:0071973">
    <property type="term" value="P:bacterial-type flagellum-dependent cell motility"/>
    <property type="evidence" value="ECO:0007669"/>
    <property type="project" value="InterPro"/>
</dbReference>
<comment type="subcellular location">
    <subcellularLocation>
        <location evidence="2 6">Bacterial flagellum basal body</location>
    </subcellularLocation>
</comment>
<dbReference type="Proteomes" id="UP000002964">
    <property type="component" value="Unassembled WGS sequence"/>
</dbReference>
<dbReference type="HAMAP" id="MF_00416">
    <property type="entry name" value="FlgI"/>
    <property type="match status" value="1"/>
</dbReference>
<dbReference type="NCBIfam" id="NF003676">
    <property type="entry name" value="PRK05303.1"/>
    <property type="match status" value="1"/>
</dbReference>
<evidence type="ECO:0000256" key="2">
    <source>
        <dbReference type="ARBA" id="ARBA00004117"/>
    </source>
</evidence>
<dbReference type="PANTHER" id="PTHR30381:SF0">
    <property type="entry name" value="FLAGELLAR P-RING PROTEIN"/>
    <property type="match status" value="1"/>
</dbReference>
<keyword evidence="4 6" id="KW-0732">Signal</keyword>
<evidence type="ECO:0000256" key="4">
    <source>
        <dbReference type="ARBA" id="ARBA00022729"/>
    </source>
</evidence>
<evidence type="ECO:0000313" key="8">
    <source>
        <dbReference type="Proteomes" id="UP000002964"/>
    </source>
</evidence>
<gene>
    <name evidence="6" type="primary">flgI</name>
    <name evidence="7" type="ORF">Thi970DRAFT_02426</name>
</gene>
<name>H8YZP9_9GAMM</name>
<dbReference type="GO" id="GO:0009428">
    <property type="term" value="C:bacterial-type flagellum basal body, distal rod, P ring"/>
    <property type="evidence" value="ECO:0007669"/>
    <property type="project" value="InterPro"/>
</dbReference>
<reference evidence="7 8" key="2">
    <citation type="submission" date="2011-11" db="EMBL/GenBank/DDBJ databases">
        <authorList>
            <consortium name="US DOE Joint Genome Institute"/>
            <person name="Lucas S."/>
            <person name="Han J."/>
            <person name="Lapidus A."/>
            <person name="Cheng J.-F."/>
            <person name="Goodwin L."/>
            <person name="Pitluck S."/>
            <person name="Peters L."/>
            <person name="Ovchinnikova G."/>
            <person name="Zhang X."/>
            <person name="Detter J.C."/>
            <person name="Han C."/>
            <person name="Tapia R."/>
            <person name="Land M."/>
            <person name="Hauser L."/>
            <person name="Kyrpides N."/>
            <person name="Ivanova N."/>
            <person name="Pagani I."/>
            <person name="Vogl K."/>
            <person name="Liu Z."/>
            <person name="Overmann J."/>
            <person name="Frigaard N.-U."/>
            <person name="Bryant D."/>
            <person name="Woyke T."/>
        </authorList>
    </citation>
    <scope>NUCLEOTIDE SEQUENCE [LARGE SCALE GENOMIC DNA]</scope>
    <source>
        <strain evidence="7 8">970</strain>
    </source>
</reference>
<keyword evidence="5 6" id="KW-0975">Bacterial flagellum</keyword>
<dbReference type="EMBL" id="JH603169">
    <property type="protein sequence ID" value="EIC22176.1"/>
    <property type="molecule type" value="Genomic_DNA"/>
</dbReference>
<proteinExistence type="inferred from homology"/>
<dbReference type="Pfam" id="PF02119">
    <property type="entry name" value="FlgI"/>
    <property type="match status" value="1"/>
</dbReference>
<keyword evidence="7" id="KW-0969">Cilium</keyword>
<protein>
    <recommendedName>
        <fullName evidence="6">Flagellar P-ring protein</fullName>
    </recommendedName>
    <alternativeName>
        <fullName evidence="6">Basal body P-ring protein</fullName>
    </alternativeName>
</protein>
<dbReference type="InterPro" id="IPR001782">
    <property type="entry name" value="Flag_FlgI"/>
</dbReference>
<sequence length="382" mass="39317" precursor="true">MKRRSTFTTLWLSALIGMLVSLPVLSGNSIPTAAPGQERIKDIANFAGVRDNQLVGYGLVVGLDGSGDGGRTSYTSQSMNNMLIQLGVTLPAGESPQSKNVAAVMITADLMPFAKAGQRFDVTVSSLGNASSLRGGTLLMSPLKGADGQVYAVAQGNLVVGGLSADGADGSSITINIPSVGRIPRGATVEREVPSSFSQGGSLVLNLNRPDFSTANRMMNVINDAFGGRVAQALDGASVKVRAPTSPSDRVAFVAALENLPVEPGTPPARVVINARTGTIVMGANVRVMPAAVSHGNLTVTISEDPTVTQPEAFAGGRTVVTPQTAIDVTQGDSRMFLFDPGTSLDEIVRAVNNVGAAPGDLVAILQALREAGALRAELVVI</sequence>
<evidence type="ECO:0000313" key="7">
    <source>
        <dbReference type="EMBL" id="EIC22176.1"/>
    </source>
</evidence>
<evidence type="ECO:0000256" key="1">
    <source>
        <dbReference type="ARBA" id="ARBA00002591"/>
    </source>
</evidence>
<evidence type="ECO:0000256" key="5">
    <source>
        <dbReference type="ARBA" id="ARBA00023143"/>
    </source>
</evidence>
<dbReference type="eggNOG" id="COG1706">
    <property type="taxonomic scope" value="Bacteria"/>
</dbReference>
<dbReference type="AlphaFoldDB" id="H8YZP9"/>
<keyword evidence="7" id="KW-0282">Flagellum</keyword>
<dbReference type="GO" id="GO:0005198">
    <property type="term" value="F:structural molecule activity"/>
    <property type="evidence" value="ECO:0007669"/>
    <property type="project" value="InterPro"/>
</dbReference>
<dbReference type="STRING" id="631362.Thi970DRAFT_02426"/>